<keyword evidence="3" id="KW-1185">Reference proteome</keyword>
<dbReference type="InterPro" id="IPR013187">
    <property type="entry name" value="F-box-assoc_dom_typ3"/>
</dbReference>
<dbReference type="PROSITE" id="PS50181">
    <property type="entry name" value="FBOX"/>
    <property type="match status" value="1"/>
</dbReference>
<dbReference type="SMART" id="SM00256">
    <property type="entry name" value="FBOX"/>
    <property type="match status" value="1"/>
</dbReference>
<dbReference type="InterPro" id="IPR001810">
    <property type="entry name" value="F-box_dom"/>
</dbReference>
<feature type="domain" description="F-box" evidence="1">
    <location>
        <begin position="27"/>
        <end position="76"/>
    </location>
</feature>
<dbReference type="InterPro" id="IPR036047">
    <property type="entry name" value="F-box-like_dom_sf"/>
</dbReference>
<dbReference type="SUPFAM" id="SSF81383">
    <property type="entry name" value="F-box domain"/>
    <property type="match status" value="1"/>
</dbReference>
<organism evidence="2 3">
    <name type="scientific">Hevea brasiliensis</name>
    <name type="common">Para rubber tree</name>
    <name type="synonym">Siphonia brasiliensis</name>
    <dbReference type="NCBI Taxonomy" id="3981"/>
    <lineage>
        <taxon>Eukaryota</taxon>
        <taxon>Viridiplantae</taxon>
        <taxon>Streptophyta</taxon>
        <taxon>Embryophyta</taxon>
        <taxon>Tracheophyta</taxon>
        <taxon>Spermatophyta</taxon>
        <taxon>Magnoliopsida</taxon>
        <taxon>eudicotyledons</taxon>
        <taxon>Gunneridae</taxon>
        <taxon>Pentapetalae</taxon>
        <taxon>rosids</taxon>
        <taxon>fabids</taxon>
        <taxon>Malpighiales</taxon>
        <taxon>Euphorbiaceae</taxon>
        <taxon>Crotonoideae</taxon>
        <taxon>Micrandreae</taxon>
        <taxon>Hevea</taxon>
    </lineage>
</organism>
<dbReference type="InterPro" id="IPR050796">
    <property type="entry name" value="SCF_F-box_component"/>
</dbReference>
<dbReference type="Gene3D" id="1.20.1280.50">
    <property type="match status" value="1"/>
</dbReference>
<dbReference type="EMBL" id="JAAGAX010000018">
    <property type="protein sequence ID" value="KAF2284837.1"/>
    <property type="molecule type" value="Genomic_DNA"/>
</dbReference>
<accession>A0A6A6K7X2</accession>
<dbReference type="Proteomes" id="UP000467840">
    <property type="component" value="Chromosome 12"/>
</dbReference>
<comment type="caution">
    <text evidence="2">The sequence shown here is derived from an EMBL/GenBank/DDBJ whole genome shotgun (WGS) entry which is preliminary data.</text>
</comment>
<reference evidence="2 3" key="1">
    <citation type="journal article" date="2020" name="Mol. Plant">
        <title>The Chromosome-Based Rubber Tree Genome Provides New Insights into Spurge Genome Evolution and Rubber Biosynthesis.</title>
        <authorList>
            <person name="Liu J."/>
            <person name="Shi C."/>
            <person name="Shi C.C."/>
            <person name="Li W."/>
            <person name="Zhang Q.J."/>
            <person name="Zhang Y."/>
            <person name="Li K."/>
            <person name="Lu H.F."/>
            <person name="Shi C."/>
            <person name="Zhu S.T."/>
            <person name="Xiao Z.Y."/>
            <person name="Nan H."/>
            <person name="Yue Y."/>
            <person name="Zhu X.G."/>
            <person name="Wu Y."/>
            <person name="Hong X.N."/>
            <person name="Fan G.Y."/>
            <person name="Tong Y."/>
            <person name="Zhang D."/>
            <person name="Mao C.L."/>
            <person name="Liu Y.L."/>
            <person name="Hao S.J."/>
            <person name="Liu W.Q."/>
            <person name="Lv M.Q."/>
            <person name="Zhang H.B."/>
            <person name="Liu Y."/>
            <person name="Hu-Tang G.R."/>
            <person name="Wang J.P."/>
            <person name="Wang J.H."/>
            <person name="Sun Y.H."/>
            <person name="Ni S.B."/>
            <person name="Chen W.B."/>
            <person name="Zhang X.C."/>
            <person name="Jiao Y.N."/>
            <person name="Eichler E.E."/>
            <person name="Li G.H."/>
            <person name="Liu X."/>
            <person name="Gao L.Z."/>
        </authorList>
    </citation>
    <scope>NUCLEOTIDE SEQUENCE [LARGE SCALE GENOMIC DNA]</scope>
    <source>
        <strain evidence="3">cv. GT1</strain>
        <tissue evidence="2">Leaf</tissue>
    </source>
</reference>
<dbReference type="CDD" id="cd22157">
    <property type="entry name" value="F-box_AtFBW1-like"/>
    <property type="match status" value="1"/>
</dbReference>
<dbReference type="InterPro" id="IPR017451">
    <property type="entry name" value="F-box-assoc_interact_dom"/>
</dbReference>
<gene>
    <name evidence="2" type="ORF">GH714_031035</name>
</gene>
<protein>
    <recommendedName>
        <fullName evidence="1">F-box domain-containing protein</fullName>
    </recommendedName>
</protein>
<evidence type="ECO:0000313" key="3">
    <source>
        <dbReference type="Proteomes" id="UP000467840"/>
    </source>
</evidence>
<evidence type="ECO:0000313" key="2">
    <source>
        <dbReference type="EMBL" id="KAF2284837.1"/>
    </source>
</evidence>
<name>A0A6A6K7X2_HEVBR</name>
<dbReference type="AlphaFoldDB" id="A0A6A6K7X2"/>
<dbReference type="Pfam" id="PF08268">
    <property type="entry name" value="FBA_3"/>
    <property type="match status" value="1"/>
</dbReference>
<dbReference type="NCBIfam" id="TIGR01640">
    <property type="entry name" value="F_box_assoc_1"/>
    <property type="match status" value="1"/>
</dbReference>
<evidence type="ECO:0000259" key="1">
    <source>
        <dbReference type="PROSITE" id="PS50181"/>
    </source>
</evidence>
<sequence length="414" mass="47674">MDLLYVENHAKRRRKMRSNLDQDDPPSTGMEHLPLEIVHDILSRLPISSLVQFRCVCKAWRALAQDPHLVKFYLSTSTTKDPCLILHCDFPIRNQLYFVDLAAAPHQGKDKVKRINAPFWPMMPEFDVVGSCNGLLCLADSLYNDAVYVYNPFTRNHVELPKSLKYPDQEVVFGFGFHPKTQEYKVVKIVYYRNGHSSYPRARRLVYSQSEVQILTLGSPSWRSLGKISYQLVRRPSEALVNGRLHWVSRPRRYNPARRLVSLDLADEQFREVPKPDCGGLSKCNYHLVVLKGCLSAAVYCSYGRLEIWVMKEYNVKESWVKEYSIGAYMPKGLKQNLDRPSKIWKNALNGIVVRVLGLLQNGEVLLEYKSRVLVTYDPNQGKFKDLTLQGIPKWFQTVVHAGSLNWINTPIDT</sequence>
<dbReference type="Pfam" id="PF00646">
    <property type="entry name" value="F-box"/>
    <property type="match status" value="1"/>
</dbReference>
<proteinExistence type="predicted"/>
<dbReference type="PANTHER" id="PTHR31672">
    <property type="entry name" value="BNACNNG10540D PROTEIN"/>
    <property type="match status" value="1"/>
</dbReference>